<evidence type="ECO:0000256" key="1">
    <source>
        <dbReference type="ARBA" id="ARBA00006484"/>
    </source>
</evidence>
<feature type="domain" description="Ketoreductase" evidence="4">
    <location>
        <begin position="7"/>
        <end position="196"/>
    </location>
</feature>
<dbReference type="GO" id="GO:0016020">
    <property type="term" value="C:membrane"/>
    <property type="evidence" value="ECO:0007669"/>
    <property type="project" value="TreeGrafter"/>
</dbReference>
<dbReference type="AlphaFoldDB" id="A0A7X1B0J1"/>
<dbReference type="InterPro" id="IPR036291">
    <property type="entry name" value="NAD(P)-bd_dom_sf"/>
</dbReference>
<dbReference type="EMBL" id="JACHVA010000126">
    <property type="protein sequence ID" value="MBC2603359.1"/>
    <property type="molecule type" value="Genomic_DNA"/>
</dbReference>
<dbReference type="InterPro" id="IPR020904">
    <property type="entry name" value="Sc_DH/Rdtase_CS"/>
</dbReference>
<evidence type="ECO:0000313" key="5">
    <source>
        <dbReference type="EMBL" id="MBC2603359.1"/>
    </source>
</evidence>
<dbReference type="SUPFAM" id="SSF51735">
    <property type="entry name" value="NAD(P)-binding Rossmann-fold domains"/>
    <property type="match status" value="1"/>
</dbReference>
<dbReference type="GO" id="GO:0016616">
    <property type="term" value="F:oxidoreductase activity, acting on the CH-OH group of donors, NAD or NADP as acceptor"/>
    <property type="evidence" value="ECO:0007669"/>
    <property type="project" value="UniProtKB-ARBA"/>
</dbReference>
<dbReference type="PANTHER" id="PTHR44196">
    <property type="entry name" value="DEHYDROGENASE/REDUCTASE SDR FAMILY MEMBER 7B"/>
    <property type="match status" value="1"/>
</dbReference>
<dbReference type="PANTHER" id="PTHR44196:SF1">
    <property type="entry name" value="DEHYDROGENASE_REDUCTASE SDR FAMILY MEMBER 7B"/>
    <property type="match status" value="1"/>
</dbReference>
<name>A0A7X1B0J1_9BACT</name>
<comment type="similarity">
    <text evidence="1 3">Belongs to the short-chain dehydrogenases/reductases (SDR) family.</text>
</comment>
<dbReference type="PRINTS" id="PR00080">
    <property type="entry name" value="SDRFAMILY"/>
</dbReference>
<dbReference type="Proteomes" id="UP000525652">
    <property type="component" value="Unassembled WGS sequence"/>
</dbReference>
<dbReference type="Gene3D" id="3.40.50.720">
    <property type="entry name" value="NAD(P)-binding Rossmann-like Domain"/>
    <property type="match status" value="1"/>
</dbReference>
<sequence>MKNLKNLTVAITGASSGIGLEAAKLFAQAGCKVALLARNPERLKEAEKAVQSSGSPTLALPVDVTDESSVASAFAKIADELGPVDILVNNAGVGFATDLSKCSVEDFRKIMDTNVTGVFLCSRAVLPSMKERKSGHVINVSSVVGKVTNPTAPLYCSSKFALNGYTSGLQQQVAADKIRVSAVSPSSVDTAYWDGREVDRSKFLKAEEVASAVFFVASQPDGVLIKDMDLTALR</sequence>
<evidence type="ECO:0000256" key="2">
    <source>
        <dbReference type="ARBA" id="ARBA00023002"/>
    </source>
</evidence>
<proteinExistence type="inferred from homology"/>
<dbReference type="CDD" id="cd05233">
    <property type="entry name" value="SDR_c"/>
    <property type="match status" value="1"/>
</dbReference>
<dbReference type="InterPro" id="IPR002347">
    <property type="entry name" value="SDR_fam"/>
</dbReference>
<dbReference type="InterPro" id="IPR057326">
    <property type="entry name" value="KR_dom"/>
</dbReference>
<dbReference type="PROSITE" id="PS00061">
    <property type="entry name" value="ADH_SHORT"/>
    <property type="match status" value="1"/>
</dbReference>
<dbReference type="RefSeq" id="WP_185693991.1">
    <property type="nucleotide sequence ID" value="NZ_JACHVA010000126.1"/>
</dbReference>
<reference evidence="5 6" key="1">
    <citation type="submission" date="2020-07" db="EMBL/GenBank/DDBJ databases">
        <authorList>
            <person name="Feng X."/>
        </authorList>
    </citation>
    <scope>NUCLEOTIDE SEQUENCE [LARGE SCALE GENOMIC DNA]</scope>
    <source>
        <strain evidence="5 6">JCM14086</strain>
    </source>
</reference>
<dbReference type="SMART" id="SM00822">
    <property type="entry name" value="PKS_KR"/>
    <property type="match status" value="1"/>
</dbReference>
<comment type="caution">
    <text evidence="5">The sequence shown here is derived from an EMBL/GenBank/DDBJ whole genome shotgun (WGS) entry which is preliminary data.</text>
</comment>
<gene>
    <name evidence="5" type="ORF">H5P30_16370</name>
</gene>
<organism evidence="5 6">
    <name type="scientific">Puniceicoccus vermicola</name>
    <dbReference type="NCBI Taxonomy" id="388746"/>
    <lineage>
        <taxon>Bacteria</taxon>
        <taxon>Pseudomonadati</taxon>
        <taxon>Verrucomicrobiota</taxon>
        <taxon>Opitutia</taxon>
        <taxon>Puniceicoccales</taxon>
        <taxon>Puniceicoccaceae</taxon>
        <taxon>Puniceicoccus</taxon>
    </lineage>
</organism>
<dbReference type="FunFam" id="3.40.50.720:FF:000047">
    <property type="entry name" value="NADP-dependent L-serine/L-allo-threonine dehydrogenase"/>
    <property type="match status" value="1"/>
</dbReference>
<dbReference type="Pfam" id="PF00106">
    <property type="entry name" value="adh_short"/>
    <property type="match status" value="1"/>
</dbReference>
<protein>
    <submittedName>
        <fullName evidence="5">SDR family oxidoreductase</fullName>
    </submittedName>
</protein>
<dbReference type="PRINTS" id="PR00081">
    <property type="entry name" value="GDHRDH"/>
</dbReference>
<evidence type="ECO:0000256" key="3">
    <source>
        <dbReference type="RuleBase" id="RU000363"/>
    </source>
</evidence>
<evidence type="ECO:0000259" key="4">
    <source>
        <dbReference type="SMART" id="SM00822"/>
    </source>
</evidence>
<accession>A0A7X1B0J1</accession>
<keyword evidence="6" id="KW-1185">Reference proteome</keyword>
<keyword evidence="2" id="KW-0560">Oxidoreductase</keyword>
<evidence type="ECO:0000313" key="6">
    <source>
        <dbReference type="Proteomes" id="UP000525652"/>
    </source>
</evidence>